<evidence type="ECO:0000313" key="3">
    <source>
        <dbReference type="Proteomes" id="UP000053263"/>
    </source>
</evidence>
<keyword evidence="3" id="KW-1185">Reference proteome</keyword>
<dbReference type="PANTHER" id="PTHR38248">
    <property type="entry name" value="FUNK1 6"/>
    <property type="match status" value="1"/>
</dbReference>
<dbReference type="AlphaFoldDB" id="A0A0C9SXD6"/>
<dbReference type="InterPro" id="IPR011009">
    <property type="entry name" value="Kinase-like_dom_sf"/>
</dbReference>
<dbReference type="Gene3D" id="1.10.510.10">
    <property type="entry name" value="Transferase(Phosphotransferase) domain 1"/>
    <property type="match status" value="1"/>
</dbReference>
<dbReference type="HOGENOM" id="CLU_011584_3_1_1"/>
<feature type="non-terminal residue" evidence="2">
    <location>
        <position position="378"/>
    </location>
</feature>
<dbReference type="PANTHER" id="PTHR38248:SF2">
    <property type="entry name" value="FUNK1 11"/>
    <property type="match status" value="1"/>
</dbReference>
<organism evidence="2 3">
    <name type="scientific">Plicaturopsis crispa FD-325 SS-3</name>
    <dbReference type="NCBI Taxonomy" id="944288"/>
    <lineage>
        <taxon>Eukaryota</taxon>
        <taxon>Fungi</taxon>
        <taxon>Dikarya</taxon>
        <taxon>Basidiomycota</taxon>
        <taxon>Agaricomycotina</taxon>
        <taxon>Agaricomycetes</taxon>
        <taxon>Agaricomycetidae</taxon>
        <taxon>Amylocorticiales</taxon>
        <taxon>Amylocorticiaceae</taxon>
        <taxon>Plicatura</taxon>
        <taxon>Plicaturopsis crispa</taxon>
    </lineage>
</organism>
<dbReference type="InterPro" id="IPR040976">
    <property type="entry name" value="Pkinase_fungal"/>
</dbReference>
<protein>
    <recommendedName>
        <fullName evidence="1">Fungal-type protein kinase domain-containing protein</fullName>
    </recommendedName>
</protein>
<reference evidence="2 3" key="1">
    <citation type="submission" date="2014-06" db="EMBL/GenBank/DDBJ databases">
        <title>Evolutionary Origins and Diversification of the Mycorrhizal Mutualists.</title>
        <authorList>
            <consortium name="DOE Joint Genome Institute"/>
            <consortium name="Mycorrhizal Genomics Consortium"/>
            <person name="Kohler A."/>
            <person name="Kuo A."/>
            <person name="Nagy L.G."/>
            <person name="Floudas D."/>
            <person name="Copeland A."/>
            <person name="Barry K.W."/>
            <person name="Cichocki N."/>
            <person name="Veneault-Fourrey C."/>
            <person name="LaButti K."/>
            <person name="Lindquist E.A."/>
            <person name="Lipzen A."/>
            <person name="Lundell T."/>
            <person name="Morin E."/>
            <person name="Murat C."/>
            <person name="Riley R."/>
            <person name="Ohm R."/>
            <person name="Sun H."/>
            <person name="Tunlid A."/>
            <person name="Henrissat B."/>
            <person name="Grigoriev I.V."/>
            <person name="Hibbett D.S."/>
            <person name="Martin F."/>
        </authorList>
    </citation>
    <scope>NUCLEOTIDE SEQUENCE [LARGE SCALE GENOMIC DNA]</scope>
    <source>
        <strain evidence="2 3">FD-325 SS-3</strain>
    </source>
</reference>
<dbReference type="OrthoDB" id="3260094at2759"/>
<feature type="domain" description="Fungal-type protein kinase" evidence="1">
    <location>
        <begin position="20"/>
        <end position="371"/>
    </location>
</feature>
<dbReference type="SUPFAM" id="SSF56112">
    <property type="entry name" value="Protein kinase-like (PK-like)"/>
    <property type="match status" value="1"/>
</dbReference>
<proteinExistence type="predicted"/>
<accession>A0A0C9SXD6</accession>
<dbReference type="EMBL" id="KN832571">
    <property type="protein sequence ID" value="KII84295.1"/>
    <property type="molecule type" value="Genomic_DNA"/>
</dbReference>
<evidence type="ECO:0000259" key="1">
    <source>
        <dbReference type="Pfam" id="PF17667"/>
    </source>
</evidence>
<gene>
    <name evidence="2" type="ORF">PLICRDRAFT_118133</name>
</gene>
<evidence type="ECO:0000313" key="2">
    <source>
        <dbReference type="EMBL" id="KII84295.1"/>
    </source>
</evidence>
<dbReference type="Proteomes" id="UP000053263">
    <property type="component" value="Unassembled WGS sequence"/>
</dbReference>
<sequence length="378" mass="43715">MTYVPVPASRLFRGSLALLQNMRKIIWSLHHTMRDDPCRRFTFGITIENDRMRVWFCNRSLLFVCDEFDFITDVEKLIRIYSSFAFASPAELGWDPTIRVVPNSKPPVYEIDVYAEGEDKPVTYYSATIIWDYGAEDMLGRATRVFEATDPATDKRVAIKDIWRDYNRETEGAVAEMVFRKLDDRGGNFAKYKQYFMDVRRHGDVRVHGKIDHTLDLIMRGRNLPLGPRHFVLRRHLTSKDEANGDHPIVTGIRRDGIHARVAHDQNAEAYIRHRIHYRIVFADVGTPVHQLPLFKERCQTIIGSLKGHRALYMIGYMHRDISVGNIMCVRTSDGKVVGKLSDLEYIMAIDSDDKARGVRTGTLDFMSVEVDAMTYWF</sequence>
<name>A0A0C9SXD6_PLICR</name>
<dbReference type="Pfam" id="PF17667">
    <property type="entry name" value="Pkinase_fungal"/>
    <property type="match status" value="1"/>
</dbReference>